<keyword evidence="3" id="KW-1185">Reference proteome</keyword>
<dbReference type="Pfam" id="PF18962">
    <property type="entry name" value="Por_Secre_tail"/>
    <property type="match status" value="1"/>
</dbReference>
<evidence type="ECO:0000313" key="2">
    <source>
        <dbReference type="EMBL" id="SFC67831.1"/>
    </source>
</evidence>
<dbReference type="InterPro" id="IPR026444">
    <property type="entry name" value="Secre_tail"/>
</dbReference>
<accession>A0A1I1L4B6</accession>
<dbReference type="EMBL" id="FOLE01000008">
    <property type="protein sequence ID" value="SFC67831.1"/>
    <property type="molecule type" value="Genomic_DNA"/>
</dbReference>
<reference evidence="2 3" key="1">
    <citation type="submission" date="2016-10" db="EMBL/GenBank/DDBJ databases">
        <authorList>
            <person name="de Groot N.N."/>
        </authorList>
    </citation>
    <scope>NUCLEOTIDE SEQUENCE [LARGE SCALE GENOMIC DNA]</scope>
    <source>
        <strain evidence="2 3">DSM 6793</strain>
    </source>
</reference>
<gene>
    <name evidence="2" type="ORF">SAMN05421780_10853</name>
</gene>
<sequence>MVLAILLLTNYQSFAQTPDSLSFSANPFSDSTAARIFLGQPTDTVKLKIYNVLGTLIQNFEYHNWAAGTHEVYIGQPAVVGLYKVRLYANNDTIQRKIIKIDSSVTTSISKNVISITGNVWPNPAAQAIYLPQQAQYFSITDLGGKEILKGAATNNKSVSVANFPQGKYFIQLYDSAKKIIGTRLFIKE</sequence>
<organism evidence="2 3">
    <name type="scientific">Flexibacter flexilis DSM 6793</name>
    <dbReference type="NCBI Taxonomy" id="927664"/>
    <lineage>
        <taxon>Bacteria</taxon>
        <taxon>Pseudomonadati</taxon>
        <taxon>Bacteroidota</taxon>
        <taxon>Cytophagia</taxon>
        <taxon>Cytophagales</taxon>
        <taxon>Flexibacteraceae</taxon>
        <taxon>Flexibacter</taxon>
    </lineage>
</organism>
<name>A0A1I1L4B6_9BACT</name>
<feature type="domain" description="Secretion system C-terminal sorting" evidence="1">
    <location>
        <begin position="120"/>
        <end position="185"/>
    </location>
</feature>
<dbReference type="Proteomes" id="UP000199514">
    <property type="component" value="Unassembled WGS sequence"/>
</dbReference>
<dbReference type="AlphaFoldDB" id="A0A1I1L4B6"/>
<protein>
    <submittedName>
        <fullName evidence="2">Por secretion system C-terminal sorting domain-containing protein</fullName>
    </submittedName>
</protein>
<dbReference type="NCBIfam" id="TIGR04183">
    <property type="entry name" value="Por_Secre_tail"/>
    <property type="match status" value="2"/>
</dbReference>
<proteinExistence type="predicted"/>
<evidence type="ECO:0000259" key="1">
    <source>
        <dbReference type="Pfam" id="PF18962"/>
    </source>
</evidence>
<evidence type="ECO:0000313" key="3">
    <source>
        <dbReference type="Proteomes" id="UP000199514"/>
    </source>
</evidence>